<accession>A0AAY5EQ81</accession>
<dbReference type="Pfam" id="PF13895">
    <property type="entry name" value="Ig_2"/>
    <property type="match status" value="2"/>
</dbReference>
<reference evidence="2" key="3">
    <citation type="submission" date="2025-09" db="UniProtKB">
        <authorList>
            <consortium name="Ensembl"/>
        </authorList>
    </citation>
    <scope>IDENTIFICATION</scope>
</reference>
<proteinExistence type="predicted"/>
<dbReference type="InterPro" id="IPR036179">
    <property type="entry name" value="Ig-like_dom_sf"/>
</dbReference>
<evidence type="ECO:0000313" key="2">
    <source>
        <dbReference type="Ensembl" id="ENSEEEP00000059073.1"/>
    </source>
</evidence>
<name>A0AAY5EQ81_ELEEL</name>
<dbReference type="Proteomes" id="UP000314983">
    <property type="component" value="Chromosome 21"/>
</dbReference>
<sequence length="348" mass="38366">GVYGKDSCWSVTYVTQSICALIGSSVDIHGYYTFPDQQPTPQPAWYARLHLQVKELSHADDRVEVFSHRANVNTLRLKHLTESDSAEYLLRFKAPYMIQTDSSAGVSLSVTALKTLMRVSHTGLKVNVDSPARVEGDSVTLTCSSEANPPVLIYSWFKQRAAADTLLPTGQNYSISNISSQHSGLYYCTAHNQLGQHNSTTTLLDVLCRSLMVSSGERVEGDSVTLTCSSEANPPVLTYSWFKQRAAADTLLPTGQNYSISSISSQHSGLYYCTAHNQLGQHNSTTTLLDVLCRCRELSVMLVMLLLWFSTRRGSAAVSRRSEETSTNVSLNEGLNRSLQLFLMGLMS</sequence>
<reference evidence="2 3" key="1">
    <citation type="submission" date="2020-05" db="EMBL/GenBank/DDBJ databases">
        <title>Electrophorus electricus (electric eel) genome, fEleEle1, primary haplotype.</title>
        <authorList>
            <person name="Myers G."/>
            <person name="Meyer A."/>
            <person name="Fedrigo O."/>
            <person name="Formenti G."/>
            <person name="Rhie A."/>
            <person name="Tracey A."/>
            <person name="Sims Y."/>
            <person name="Jarvis E.D."/>
        </authorList>
    </citation>
    <scope>NUCLEOTIDE SEQUENCE [LARGE SCALE GENOMIC DNA]</scope>
</reference>
<dbReference type="SMART" id="SM00409">
    <property type="entry name" value="IG"/>
    <property type="match status" value="3"/>
</dbReference>
<evidence type="ECO:0000259" key="1">
    <source>
        <dbReference type="PROSITE" id="PS50835"/>
    </source>
</evidence>
<feature type="domain" description="Ig-like" evidence="1">
    <location>
        <begin position="220"/>
        <end position="289"/>
    </location>
</feature>
<protein>
    <recommendedName>
        <fullName evidence="1">Ig-like domain-containing protein</fullName>
    </recommendedName>
</protein>
<dbReference type="SMART" id="SM00408">
    <property type="entry name" value="IGc2"/>
    <property type="match status" value="2"/>
</dbReference>
<dbReference type="Gene3D" id="2.60.40.10">
    <property type="entry name" value="Immunoglobulins"/>
    <property type="match status" value="3"/>
</dbReference>
<organism evidence="2 3">
    <name type="scientific">Electrophorus electricus</name>
    <name type="common">Electric eel</name>
    <name type="synonym">Gymnotus electricus</name>
    <dbReference type="NCBI Taxonomy" id="8005"/>
    <lineage>
        <taxon>Eukaryota</taxon>
        <taxon>Metazoa</taxon>
        <taxon>Chordata</taxon>
        <taxon>Craniata</taxon>
        <taxon>Vertebrata</taxon>
        <taxon>Euteleostomi</taxon>
        <taxon>Actinopterygii</taxon>
        <taxon>Neopterygii</taxon>
        <taxon>Teleostei</taxon>
        <taxon>Ostariophysi</taxon>
        <taxon>Gymnotiformes</taxon>
        <taxon>Gymnotoidei</taxon>
        <taxon>Gymnotidae</taxon>
        <taxon>Electrophorus</taxon>
    </lineage>
</organism>
<dbReference type="PANTHER" id="PTHR46013">
    <property type="entry name" value="VASCULAR CELL ADHESION MOLECULE 1"/>
    <property type="match status" value="1"/>
</dbReference>
<keyword evidence="3" id="KW-1185">Reference proteome</keyword>
<dbReference type="PANTHER" id="PTHR46013:SF4">
    <property type="entry name" value="B-CELL RECEPTOR CD22-RELATED"/>
    <property type="match status" value="1"/>
</dbReference>
<dbReference type="GeneTree" id="ENSGT01010000222294"/>
<dbReference type="InterPro" id="IPR007110">
    <property type="entry name" value="Ig-like_dom"/>
</dbReference>
<dbReference type="SUPFAM" id="SSF48726">
    <property type="entry name" value="Immunoglobulin"/>
    <property type="match status" value="3"/>
</dbReference>
<dbReference type="AlphaFoldDB" id="A0AAY5EQ81"/>
<dbReference type="InterPro" id="IPR003598">
    <property type="entry name" value="Ig_sub2"/>
</dbReference>
<dbReference type="Ensembl" id="ENSEEET00000057179.1">
    <property type="protein sequence ID" value="ENSEEEP00000059073.1"/>
    <property type="gene ID" value="ENSEEEG00000027716.1"/>
</dbReference>
<evidence type="ECO:0000313" key="3">
    <source>
        <dbReference type="Proteomes" id="UP000314983"/>
    </source>
</evidence>
<dbReference type="PROSITE" id="PS50835">
    <property type="entry name" value="IG_LIKE"/>
    <property type="match status" value="2"/>
</dbReference>
<feature type="domain" description="Ig-like" evidence="1">
    <location>
        <begin position="135"/>
        <end position="204"/>
    </location>
</feature>
<dbReference type="InterPro" id="IPR013783">
    <property type="entry name" value="Ig-like_fold"/>
</dbReference>
<reference evidence="2" key="2">
    <citation type="submission" date="2025-08" db="UniProtKB">
        <authorList>
            <consortium name="Ensembl"/>
        </authorList>
    </citation>
    <scope>IDENTIFICATION</scope>
</reference>
<dbReference type="InterPro" id="IPR003599">
    <property type="entry name" value="Ig_sub"/>
</dbReference>